<evidence type="ECO:0000313" key="11">
    <source>
        <dbReference type="Proteomes" id="UP000482960"/>
    </source>
</evidence>
<dbReference type="InterPro" id="IPR006058">
    <property type="entry name" value="2Fe2S_fd_BS"/>
</dbReference>
<keyword evidence="7" id="KW-0408">Iron</keyword>
<dbReference type="SUPFAM" id="SSF54292">
    <property type="entry name" value="2Fe-2S ferredoxin-like"/>
    <property type="match status" value="1"/>
</dbReference>
<dbReference type="InterPro" id="IPR036010">
    <property type="entry name" value="2Fe-2S_ferredoxin-like_sf"/>
</dbReference>
<dbReference type="InterPro" id="IPR001041">
    <property type="entry name" value="2Fe-2S_ferredoxin-type"/>
</dbReference>
<name>A0A6V8LJN5_9ACTN</name>
<dbReference type="GO" id="GO:0051537">
    <property type="term" value="F:2 iron, 2 sulfur cluster binding"/>
    <property type="evidence" value="ECO:0007669"/>
    <property type="project" value="UniProtKB-KW"/>
</dbReference>
<accession>A0A6V8LJN5</accession>
<evidence type="ECO:0000256" key="5">
    <source>
        <dbReference type="ARBA" id="ARBA00022827"/>
    </source>
</evidence>
<sequence length="242" mass="25487">MRAGTELDMLPPAGAFTPGSLDGDLLLLAGGSGITPMLSIVKSALAHGTGRLTLVYANRDPASVIFDAELRALAVRHPDRLCVAHWLDGAQGPPTAEGLAPLLSAHAGRDAFVCGPEPFVAVACRSLEAVGLPADRIHIERWDSTVDVSGEPVATAEVDLDGQVRRLPWPAQTRLLDLLIAAGLNPPYSCRQGTCGACACRVVSGEVELVHNEVLEDEDFAEGYTLACQALPRSETVVVTYS</sequence>
<evidence type="ECO:0000256" key="6">
    <source>
        <dbReference type="ARBA" id="ARBA00023002"/>
    </source>
</evidence>
<dbReference type="Gene3D" id="3.40.50.80">
    <property type="entry name" value="Nucleotide-binding domain of ferredoxin-NADP reductase (FNR) module"/>
    <property type="match status" value="1"/>
</dbReference>
<dbReference type="SUPFAM" id="SSF52343">
    <property type="entry name" value="Ferredoxin reductase-like, C-terminal NADP-linked domain"/>
    <property type="match status" value="1"/>
</dbReference>
<dbReference type="PROSITE" id="PS00197">
    <property type="entry name" value="2FE2S_FER_1"/>
    <property type="match status" value="1"/>
</dbReference>
<dbReference type="InterPro" id="IPR039261">
    <property type="entry name" value="FNR_nucleotide-bd"/>
</dbReference>
<dbReference type="PRINTS" id="PR00410">
    <property type="entry name" value="PHEHYDRXLASE"/>
</dbReference>
<keyword evidence="11" id="KW-1185">Reference proteome</keyword>
<dbReference type="GO" id="GO:0016491">
    <property type="term" value="F:oxidoreductase activity"/>
    <property type="evidence" value="ECO:0007669"/>
    <property type="project" value="UniProtKB-KW"/>
</dbReference>
<dbReference type="AlphaFoldDB" id="A0A6V8LJN5"/>
<dbReference type="Pfam" id="PF00111">
    <property type="entry name" value="Fer2"/>
    <property type="match status" value="1"/>
</dbReference>
<dbReference type="EMBL" id="BLPG01000002">
    <property type="protein sequence ID" value="GFJ96424.1"/>
    <property type="molecule type" value="Genomic_DNA"/>
</dbReference>
<keyword evidence="4" id="KW-0479">Metal-binding</keyword>
<reference evidence="10 11" key="2">
    <citation type="submission" date="2020-03" db="EMBL/GenBank/DDBJ databases">
        <authorList>
            <person name="Ichikawa N."/>
            <person name="Kimura A."/>
            <person name="Kitahashi Y."/>
            <person name="Uohara A."/>
        </authorList>
    </citation>
    <scope>NUCLEOTIDE SEQUENCE [LARGE SCALE GENOMIC DNA]</scope>
    <source>
        <strain evidence="10 11">NBRC 108638</strain>
    </source>
</reference>
<keyword evidence="2" id="KW-0285">Flavoprotein</keyword>
<proteinExistence type="predicted"/>
<evidence type="ECO:0000256" key="2">
    <source>
        <dbReference type="ARBA" id="ARBA00022630"/>
    </source>
</evidence>
<keyword evidence="6" id="KW-0560">Oxidoreductase</keyword>
<evidence type="ECO:0000256" key="7">
    <source>
        <dbReference type="ARBA" id="ARBA00023004"/>
    </source>
</evidence>
<evidence type="ECO:0000256" key="3">
    <source>
        <dbReference type="ARBA" id="ARBA00022714"/>
    </source>
</evidence>
<dbReference type="PANTHER" id="PTHR47354">
    <property type="entry name" value="NADH OXIDOREDUCTASE HCR"/>
    <property type="match status" value="1"/>
</dbReference>
<dbReference type="InterPro" id="IPR012675">
    <property type="entry name" value="Beta-grasp_dom_sf"/>
</dbReference>
<dbReference type="InterPro" id="IPR001433">
    <property type="entry name" value="OxRdtase_FAD/NAD-bd"/>
</dbReference>
<dbReference type="InterPro" id="IPR001709">
    <property type="entry name" value="Flavoprot_Pyr_Nucl_cyt_Rdtase"/>
</dbReference>
<evidence type="ECO:0000256" key="8">
    <source>
        <dbReference type="ARBA" id="ARBA00023014"/>
    </source>
</evidence>
<keyword evidence="3" id="KW-0001">2Fe-2S</keyword>
<dbReference type="Gene3D" id="3.10.20.30">
    <property type="match status" value="1"/>
</dbReference>
<dbReference type="GO" id="GO:0046872">
    <property type="term" value="F:metal ion binding"/>
    <property type="evidence" value="ECO:0007669"/>
    <property type="project" value="UniProtKB-KW"/>
</dbReference>
<feature type="domain" description="2Fe-2S ferredoxin-type" evidence="9">
    <location>
        <begin position="154"/>
        <end position="242"/>
    </location>
</feature>
<dbReference type="PRINTS" id="PR00371">
    <property type="entry name" value="FPNCR"/>
</dbReference>
<evidence type="ECO:0000313" key="10">
    <source>
        <dbReference type="EMBL" id="GFJ96424.1"/>
    </source>
</evidence>
<evidence type="ECO:0000259" key="9">
    <source>
        <dbReference type="PROSITE" id="PS51085"/>
    </source>
</evidence>
<keyword evidence="8" id="KW-0411">Iron-sulfur</keyword>
<evidence type="ECO:0000256" key="1">
    <source>
        <dbReference type="ARBA" id="ARBA00001974"/>
    </source>
</evidence>
<dbReference type="PANTHER" id="PTHR47354:SF8">
    <property type="entry name" value="1,2-PHENYLACETYL-COA EPOXIDASE, SUBUNIT E"/>
    <property type="match status" value="1"/>
</dbReference>
<dbReference type="Pfam" id="PF00175">
    <property type="entry name" value="NAD_binding_1"/>
    <property type="match status" value="1"/>
</dbReference>
<comment type="caution">
    <text evidence="10">The sequence shown here is derived from an EMBL/GenBank/DDBJ whole genome shotgun (WGS) entry which is preliminary data.</text>
</comment>
<organism evidence="10 11">
    <name type="scientific">Phytohabitans rumicis</name>
    <dbReference type="NCBI Taxonomy" id="1076125"/>
    <lineage>
        <taxon>Bacteria</taxon>
        <taxon>Bacillati</taxon>
        <taxon>Actinomycetota</taxon>
        <taxon>Actinomycetes</taxon>
        <taxon>Micromonosporales</taxon>
        <taxon>Micromonosporaceae</taxon>
    </lineage>
</organism>
<gene>
    <name evidence="10" type="ORF">Prum_100660</name>
</gene>
<dbReference type="InterPro" id="IPR050415">
    <property type="entry name" value="MRET"/>
</dbReference>
<protein>
    <recommendedName>
        <fullName evidence="9">2Fe-2S ferredoxin-type domain-containing protein</fullName>
    </recommendedName>
</protein>
<evidence type="ECO:0000256" key="4">
    <source>
        <dbReference type="ARBA" id="ARBA00022723"/>
    </source>
</evidence>
<reference evidence="10 11" key="1">
    <citation type="submission" date="2020-03" db="EMBL/GenBank/DDBJ databases">
        <title>Whole genome shotgun sequence of Phytohabitans rumicis NBRC 108638.</title>
        <authorList>
            <person name="Komaki H."/>
            <person name="Tamura T."/>
        </authorList>
    </citation>
    <scope>NUCLEOTIDE SEQUENCE [LARGE SCALE GENOMIC DNA]</scope>
    <source>
        <strain evidence="10 11">NBRC 108638</strain>
    </source>
</reference>
<comment type="cofactor">
    <cofactor evidence="1">
        <name>FAD</name>
        <dbReference type="ChEBI" id="CHEBI:57692"/>
    </cofactor>
</comment>
<dbReference type="CDD" id="cd00207">
    <property type="entry name" value="fer2"/>
    <property type="match status" value="1"/>
</dbReference>
<dbReference type="GO" id="GO:0050660">
    <property type="term" value="F:flavin adenine dinucleotide binding"/>
    <property type="evidence" value="ECO:0007669"/>
    <property type="project" value="TreeGrafter"/>
</dbReference>
<keyword evidence="5" id="KW-0274">FAD</keyword>
<dbReference type="Proteomes" id="UP000482960">
    <property type="component" value="Unassembled WGS sequence"/>
</dbReference>
<dbReference type="PROSITE" id="PS51085">
    <property type="entry name" value="2FE2S_FER_2"/>
    <property type="match status" value="1"/>
</dbReference>